<gene>
    <name evidence="1" type="primary">RvY_00099-1</name>
    <name evidence="1" type="synonym">RvY_00099.1</name>
    <name evidence="1" type="ORF">RvY_00099</name>
</gene>
<evidence type="ECO:0000313" key="1">
    <source>
        <dbReference type="EMBL" id="GAU87216.1"/>
    </source>
</evidence>
<sequence length="143" mass="16464">MAARMNIFAPYLGRMSLEVRDAPGLVECQETHLAAMASAKLQDILAALLEEILHSIDFIKLLKMRRVSSTWKAEISRESAPFLRQYCEEKESGFNVWQYAKQVRTIFLFEDPTNYGQSNEDHSRTMTRDRDCSLELESKFPPG</sequence>
<proteinExistence type="predicted"/>
<evidence type="ECO:0000313" key="2">
    <source>
        <dbReference type="Proteomes" id="UP000186922"/>
    </source>
</evidence>
<accession>A0A1D1UC20</accession>
<reference evidence="1 2" key="1">
    <citation type="journal article" date="2016" name="Nat. Commun.">
        <title>Extremotolerant tardigrade genome and improved radiotolerance of human cultured cells by tardigrade-unique protein.</title>
        <authorList>
            <person name="Hashimoto T."/>
            <person name="Horikawa D.D."/>
            <person name="Saito Y."/>
            <person name="Kuwahara H."/>
            <person name="Kozuka-Hata H."/>
            <person name="Shin-I T."/>
            <person name="Minakuchi Y."/>
            <person name="Ohishi K."/>
            <person name="Motoyama A."/>
            <person name="Aizu T."/>
            <person name="Enomoto A."/>
            <person name="Kondo K."/>
            <person name="Tanaka S."/>
            <person name="Hara Y."/>
            <person name="Koshikawa S."/>
            <person name="Sagara H."/>
            <person name="Miura T."/>
            <person name="Yokobori S."/>
            <person name="Miyagawa K."/>
            <person name="Suzuki Y."/>
            <person name="Kubo T."/>
            <person name="Oyama M."/>
            <person name="Kohara Y."/>
            <person name="Fujiyama A."/>
            <person name="Arakawa K."/>
            <person name="Katayama T."/>
            <person name="Toyoda A."/>
            <person name="Kunieda T."/>
        </authorList>
    </citation>
    <scope>NUCLEOTIDE SEQUENCE [LARGE SCALE GENOMIC DNA]</scope>
    <source>
        <strain evidence="1 2">YOKOZUNA-1</strain>
    </source>
</reference>
<organism evidence="1 2">
    <name type="scientific">Ramazzottius varieornatus</name>
    <name type="common">Water bear</name>
    <name type="synonym">Tardigrade</name>
    <dbReference type="NCBI Taxonomy" id="947166"/>
    <lineage>
        <taxon>Eukaryota</taxon>
        <taxon>Metazoa</taxon>
        <taxon>Ecdysozoa</taxon>
        <taxon>Tardigrada</taxon>
        <taxon>Eutardigrada</taxon>
        <taxon>Parachela</taxon>
        <taxon>Hypsibioidea</taxon>
        <taxon>Ramazzottiidae</taxon>
        <taxon>Ramazzottius</taxon>
    </lineage>
</organism>
<protein>
    <submittedName>
        <fullName evidence="1">Uncharacterized protein</fullName>
    </submittedName>
</protein>
<comment type="caution">
    <text evidence="1">The sequence shown here is derived from an EMBL/GenBank/DDBJ whole genome shotgun (WGS) entry which is preliminary data.</text>
</comment>
<keyword evidence="2" id="KW-1185">Reference proteome</keyword>
<dbReference type="EMBL" id="BDGG01000001">
    <property type="protein sequence ID" value="GAU87216.1"/>
    <property type="molecule type" value="Genomic_DNA"/>
</dbReference>
<dbReference type="Proteomes" id="UP000186922">
    <property type="component" value="Unassembled WGS sequence"/>
</dbReference>
<name>A0A1D1UC20_RAMVA</name>
<dbReference type="AlphaFoldDB" id="A0A1D1UC20"/>